<evidence type="ECO:0000256" key="1">
    <source>
        <dbReference type="SAM" id="MobiDB-lite"/>
    </source>
</evidence>
<feature type="region of interest" description="Disordered" evidence="1">
    <location>
        <begin position="235"/>
        <end position="288"/>
    </location>
</feature>
<feature type="compositionally biased region" description="Basic residues" evidence="1">
    <location>
        <begin position="235"/>
        <end position="250"/>
    </location>
</feature>
<dbReference type="EMBL" id="BKCP01005050">
    <property type="protein sequence ID" value="GER35926.1"/>
    <property type="molecule type" value="Genomic_DNA"/>
</dbReference>
<feature type="compositionally biased region" description="Basic and acidic residues" evidence="1">
    <location>
        <begin position="95"/>
        <end position="114"/>
    </location>
</feature>
<name>A0A5A7PTI6_STRAF</name>
<comment type="caution">
    <text evidence="2">The sequence shown here is derived from an EMBL/GenBank/DDBJ whole genome shotgun (WGS) entry which is preliminary data.</text>
</comment>
<evidence type="ECO:0000313" key="2">
    <source>
        <dbReference type="EMBL" id="GER35926.1"/>
    </source>
</evidence>
<feature type="region of interest" description="Disordered" evidence="1">
    <location>
        <begin position="95"/>
        <end position="117"/>
    </location>
</feature>
<protein>
    <submittedName>
        <fullName evidence="2">Pituitary homeobox 1</fullName>
    </submittedName>
</protein>
<organism evidence="2 3">
    <name type="scientific">Striga asiatica</name>
    <name type="common">Asiatic witchweed</name>
    <name type="synonym">Buchnera asiatica</name>
    <dbReference type="NCBI Taxonomy" id="4170"/>
    <lineage>
        <taxon>Eukaryota</taxon>
        <taxon>Viridiplantae</taxon>
        <taxon>Streptophyta</taxon>
        <taxon>Embryophyta</taxon>
        <taxon>Tracheophyta</taxon>
        <taxon>Spermatophyta</taxon>
        <taxon>Magnoliopsida</taxon>
        <taxon>eudicotyledons</taxon>
        <taxon>Gunneridae</taxon>
        <taxon>Pentapetalae</taxon>
        <taxon>asterids</taxon>
        <taxon>lamiids</taxon>
        <taxon>Lamiales</taxon>
        <taxon>Orobanchaceae</taxon>
        <taxon>Buchnereae</taxon>
        <taxon>Striga</taxon>
    </lineage>
</organism>
<keyword evidence="3" id="KW-1185">Reference proteome</keyword>
<dbReference type="AlphaFoldDB" id="A0A5A7PTI6"/>
<accession>A0A5A7PTI6</accession>
<dbReference type="GO" id="GO:0003677">
    <property type="term" value="F:DNA binding"/>
    <property type="evidence" value="ECO:0007669"/>
    <property type="project" value="UniProtKB-KW"/>
</dbReference>
<dbReference type="Proteomes" id="UP000325081">
    <property type="component" value="Unassembled WGS sequence"/>
</dbReference>
<keyword evidence="2" id="KW-0238">DNA-binding</keyword>
<keyword evidence="2" id="KW-0371">Homeobox</keyword>
<proteinExistence type="predicted"/>
<sequence>MPSTPVHLASARPCIPPIAVQVRMCSSDTRCVSACTADLPAPPAHHLPRPPAPCRLLVPETKRGCTSGVPARPAASRGTARVRARALELSRGRVDPQEIQRADQKHRGNDRCGDRPPPLSVQPLQQIPAYRPPVCATCGQRHRGAGLVRQNVCCHYRRLVHMANDCPEHAQNHEQQLQQDHEDSILRDKSGDHVVRYVDNDEEPKKERSPRVCSNHWLEPIAKLKTKQLAQPKKRKWVPSRIHKRHKRGRTCQQDVPPFSPIIQPNQQVPADPPRDRKCPTCDSKPSP</sequence>
<reference evidence="3" key="1">
    <citation type="journal article" date="2019" name="Curr. Biol.">
        <title>Genome Sequence of Striga asiatica Provides Insight into the Evolution of Plant Parasitism.</title>
        <authorList>
            <person name="Yoshida S."/>
            <person name="Kim S."/>
            <person name="Wafula E.K."/>
            <person name="Tanskanen J."/>
            <person name="Kim Y.M."/>
            <person name="Honaas L."/>
            <person name="Yang Z."/>
            <person name="Spallek T."/>
            <person name="Conn C.E."/>
            <person name="Ichihashi Y."/>
            <person name="Cheong K."/>
            <person name="Cui S."/>
            <person name="Der J.P."/>
            <person name="Gundlach H."/>
            <person name="Jiao Y."/>
            <person name="Hori C."/>
            <person name="Ishida J.K."/>
            <person name="Kasahara H."/>
            <person name="Kiba T."/>
            <person name="Kim M.S."/>
            <person name="Koo N."/>
            <person name="Laohavisit A."/>
            <person name="Lee Y.H."/>
            <person name="Lumba S."/>
            <person name="McCourt P."/>
            <person name="Mortimer J.C."/>
            <person name="Mutuku J.M."/>
            <person name="Nomura T."/>
            <person name="Sasaki-Sekimoto Y."/>
            <person name="Seto Y."/>
            <person name="Wang Y."/>
            <person name="Wakatake T."/>
            <person name="Sakakibara H."/>
            <person name="Demura T."/>
            <person name="Yamaguchi S."/>
            <person name="Yoneyama K."/>
            <person name="Manabe R.I."/>
            <person name="Nelson D.C."/>
            <person name="Schulman A.H."/>
            <person name="Timko M.P."/>
            <person name="dePamphilis C.W."/>
            <person name="Choi D."/>
            <person name="Shirasu K."/>
        </authorList>
    </citation>
    <scope>NUCLEOTIDE SEQUENCE [LARGE SCALE GENOMIC DNA]</scope>
    <source>
        <strain evidence="3">cv. UVA1</strain>
    </source>
</reference>
<evidence type="ECO:0000313" key="3">
    <source>
        <dbReference type="Proteomes" id="UP000325081"/>
    </source>
</evidence>
<gene>
    <name evidence="2" type="ORF">STAS_12239</name>
</gene>